<proteinExistence type="predicted"/>
<organism evidence="2 3">
    <name type="scientific">Meganyctiphanes norvegica</name>
    <name type="common">Northern krill</name>
    <name type="synonym">Thysanopoda norvegica</name>
    <dbReference type="NCBI Taxonomy" id="48144"/>
    <lineage>
        <taxon>Eukaryota</taxon>
        <taxon>Metazoa</taxon>
        <taxon>Ecdysozoa</taxon>
        <taxon>Arthropoda</taxon>
        <taxon>Crustacea</taxon>
        <taxon>Multicrustacea</taxon>
        <taxon>Malacostraca</taxon>
        <taxon>Eumalacostraca</taxon>
        <taxon>Eucarida</taxon>
        <taxon>Euphausiacea</taxon>
        <taxon>Euphausiidae</taxon>
        <taxon>Meganyctiphanes</taxon>
    </lineage>
</organism>
<sequence>MRMSVLLAQESDDLDVVKTEASINAPPTVTSKKRSGKKQSRDKQLYGSKDSLKVVNEMGGTQLGKEVDPGECHSLLDEDHCESAGVEVKSSRSLLGLVGSAGHGAVEDLGAEELKRAPQATTDTDDEDDDQHDEYGQQTQEDLVESISSSPTLDPSNLDLPYGTLDDEEEEEDNEEEGKRKNSQHVSDNAPSAHNKDMMKQLSGDGENYYSDNGLVKSAGDTSEKQ</sequence>
<feature type="region of interest" description="Disordered" evidence="1">
    <location>
        <begin position="108"/>
        <end position="226"/>
    </location>
</feature>
<dbReference type="AlphaFoldDB" id="A0AAV2SMG8"/>
<reference evidence="2 3" key="1">
    <citation type="submission" date="2024-05" db="EMBL/GenBank/DDBJ databases">
        <authorList>
            <person name="Wallberg A."/>
        </authorList>
    </citation>
    <scope>NUCLEOTIDE SEQUENCE [LARGE SCALE GENOMIC DNA]</scope>
</reference>
<feature type="compositionally biased region" description="Acidic residues" evidence="1">
    <location>
        <begin position="165"/>
        <end position="176"/>
    </location>
</feature>
<dbReference type="Proteomes" id="UP001497623">
    <property type="component" value="Unassembled WGS sequence"/>
</dbReference>
<dbReference type="EMBL" id="CAXKWB010077771">
    <property type="protein sequence ID" value="CAL4201730.1"/>
    <property type="molecule type" value="Genomic_DNA"/>
</dbReference>
<feature type="compositionally biased region" description="Acidic residues" evidence="1">
    <location>
        <begin position="123"/>
        <end position="132"/>
    </location>
</feature>
<comment type="caution">
    <text evidence="2">The sequence shown here is derived from an EMBL/GenBank/DDBJ whole genome shotgun (WGS) entry which is preliminary data.</text>
</comment>
<gene>
    <name evidence="2" type="ORF">MNOR_LOCUS37639</name>
</gene>
<evidence type="ECO:0000256" key="1">
    <source>
        <dbReference type="SAM" id="MobiDB-lite"/>
    </source>
</evidence>
<keyword evidence="3" id="KW-1185">Reference proteome</keyword>
<evidence type="ECO:0000313" key="2">
    <source>
        <dbReference type="EMBL" id="CAL4201730.1"/>
    </source>
</evidence>
<feature type="region of interest" description="Disordered" evidence="1">
    <location>
        <begin position="18"/>
        <end position="71"/>
    </location>
</feature>
<evidence type="ECO:0000313" key="3">
    <source>
        <dbReference type="Proteomes" id="UP001497623"/>
    </source>
</evidence>
<feature type="compositionally biased region" description="Polar residues" evidence="1">
    <location>
        <begin position="21"/>
        <end position="30"/>
    </location>
</feature>
<protein>
    <submittedName>
        <fullName evidence="2">Uncharacterized protein</fullName>
    </submittedName>
</protein>
<accession>A0AAV2SMG8</accession>
<feature type="compositionally biased region" description="Polar residues" evidence="1">
    <location>
        <begin position="136"/>
        <end position="155"/>
    </location>
</feature>
<name>A0AAV2SMG8_MEGNR</name>